<evidence type="ECO:0000259" key="1">
    <source>
        <dbReference type="Pfam" id="PF05028"/>
    </source>
</evidence>
<protein>
    <submittedName>
        <fullName evidence="2">23884_t:CDS:1</fullName>
    </submittedName>
</protein>
<reference evidence="2" key="1">
    <citation type="submission" date="2021-06" db="EMBL/GenBank/DDBJ databases">
        <authorList>
            <person name="Kallberg Y."/>
            <person name="Tangrot J."/>
            <person name="Rosling A."/>
        </authorList>
    </citation>
    <scope>NUCLEOTIDE SEQUENCE</scope>
    <source>
        <strain evidence="2">FL966</strain>
    </source>
</reference>
<dbReference type="InterPro" id="IPR007724">
    <property type="entry name" value="Poly_GlycHdrlase"/>
</dbReference>
<dbReference type="GO" id="GO:0004649">
    <property type="term" value="F:poly(ADP-ribose) glycohydrolase activity"/>
    <property type="evidence" value="ECO:0007669"/>
    <property type="project" value="InterPro"/>
</dbReference>
<dbReference type="InterPro" id="IPR046372">
    <property type="entry name" value="PARG_cat_C"/>
</dbReference>
<dbReference type="PANTHER" id="PTHR12837">
    <property type="entry name" value="POLY ADP-RIBOSE GLYCOHYDROLASE"/>
    <property type="match status" value="1"/>
</dbReference>
<accession>A0A9N9FUV4</accession>
<comment type="caution">
    <text evidence="2">The sequence shown here is derived from an EMBL/GenBank/DDBJ whole genome shotgun (WGS) entry which is preliminary data.</text>
</comment>
<name>A0A9N9FUV4_9GLOM</name>
<dbReference type="OrthoDB" id="1937899at2759"/>
<feature type="domain" description="PARG catalytic Macro" evidence="1">
    <location>
        <begin position="213"/>
        <end position="347"/>
    </location>
</feature>
<dbReference type="GO" id="GO:0006282">
    <property type="term" value="P:regulation of DNA repair"/>
    <property type="evidence" value="ECO:0007669"/>
    <property type="project" value="InterPro"/>
</dbReference>
<evidence type="ECO:0000313" key="2">
    <source>
        <dbReference type="EMBL" id="CAG8561762.1"/>
    </source>
</evidence>
<dbReference type="GO" id="GO:1990966">
    <property type="term" value="P:ATP generation from poly-ADP-D-ribose"/>
    <property type="evidence" value="ECO:0007669"/>
    <property type="project" value="TreeGrafter"/>
</dbReference>
<gene>
    <name evidence="2" type="ORF">CPELLU_LOCUS5234</name>
</gene>
<dbReference type="AlphaFoldDB" id="A0A9N9FUV4"/>
<dbReference type="PANTHER" id="PTHR12837:SF0">
    <property type="entry name" value="POLY(ADP-RIBOSE) GLYCOHYDROLASE"/>
    <property type="match status" value="1"/>
</dbReference>
<dbReference type="EMBL" id="CAJVQA010002953">
    <property type="protein sequence ID" value="CAG8561762.1"/>
    <property type="molecule type" value="Genomic_DNA"/>
</dbReference>
<dbReference type="GO" id="GO:0009225">
    <property type="term" value="P:nucleotide-sugar metabolic process"/>
    <property type="evidence" value="ECO:0007669"/>
    <property type="project" value="TreeGrafter"/>
</dbReference>
<keyword evidence="3" id="KW-1185">Reference proteome</keyword>
<organism evidence="2 3">
    <name type="scientific">Cetraspora pellucida</name>
    <dbReference type="NCBI Taxonomy" id="1433469"/>
    <lineage>
        <taxon>Eukaryota</taxon>
        <taxon>Fungi</taxon>
        <taxon>Fungi incertae sedis</taxon>
        <taxon>Mucoromycota</taxon>
        <taxon>Glomeromycotina</taxon>
        <taxon>Glomeromycetes</taxon>
        <taxon>Diversisporales</taxon>
        <taxon>Gigasporaceae</taxon>
        <taxon>Cetraspora</taxon>
    </lineage>
</organism>
<dbReference type="GO" id="GO:0005634">
    <property type="term" value="C:nucleus"/>
    <property type="evidence" value="ECO:0007669"/>
    <property type="project" value="TreeGrafter"/>
</dbReference>
<dbReference type="Proteomes" id="UP000789759">
    <property type="component" value="Unassembled WGS sequence"/>
</dbReference>
<sequence>MALIVQSTLQKIKQVISTHLKDYYSFPASDLVRENPPIWYCENKKIVYNMACPNGADSFHGTLKYTHWTQFDLPKSFNVEEKNTIGGGRKEKLEIEVLNDIFDYSPPDDDNTVVWYINFADLNVFGYYGGSLFAQDEMQCLEHPALCSLRDKLCTIQDGSQARTRMTTSEKSFATPVLVRGVERRAFIKTDRNEAEGRPYGLYGNQFAISNENTVKLATTVFDERLDSRGKPYYSNIIAMEAPKYGSGSYTNSTIRMILETAYSGFLAARFESLVETGVLERKYENEEHTIIPEKDDIIAPRVIINTGNWGCGAYGGNISIMACLQFAAAHLAGIDKVIYHTVDNKSRNDVNIGLETYRELIMNLDGMVKVDEFITKLARKNFQWGFSNGE</sequence>
<dbReference type="GO" id="GO:0005975">
    <property type="term" value="P:carbohydrate metabolic process"/>
    <property type="evidence" value="ECO:0007669"/>
    <property type="project" value="InterPro"/>
</dbReference>
<dbReference type="Pfam" id="PF05028">
    <property type="entry name" value="PARG_cat_C"/>
    <property type="match status" value="1"/>
</dbReference>
<dbReference type="GO" id="GO:0005737">
    <property type="term" value="C:cytoplasm"/>
    <property type="evidence" value="ECO:0007669"/>
    <property type="project" value="TreeGrafter"/>
</dbReference>
<proteinExistence type="predicted"/>
<evidence type="ECO:0000313" key="3">
    <source>
        <dbReference type="Proteomes" id="UP000789759"/>
    </source>
</evidence>